<sequence length="145" mass="17235">MGTAVIGSCLLYYIEPFILLTTKSLHENIVWNYLFWFFFALGILALIPMGIKQNLSGSLFIYDNYIEVRAKAYHNKISFTHLKRISFIVPAFFLKPYLIEFMYSDSQYLRIRPKSKEEFYEMIDHLYRVTPEKLEKYFSPIESEG</sequence>
<dbReference type="Proteomes" id="UP000272117">
    <property type="component" value="Unassembled WGS sequence"/>
</dbReference>
<keyword evidence="1" id="KW-1133">Transmembrane helix</keyword>
<reference evidence="2 3" key="1">
    <citation type="submission" date="2018-11" db="EMBL/GenBank/DDBJ databases">
        <title>Rufibacter latericius sp. nov., isolated from water in Baiyang Lake.</title>
        <authorList>
            <person name="Yang Y."/>
        </authorList>
    </citation>
    <scope>NUCLEOTIDE SEQUENCE [LARGE SCALE GENOMIC DNA]</scope>
    <source>
        <strain evidence="2 3">R-22-1c-1</strain>
    </source>
</reference>
<protein>
    <recommendedName>
        <fullName evidence="4">PH domain-containing protein</fullName>
    </recommendedName>
</protein>
<keyword evidence="1" id="KW-0812">Transmembrane</keyword>
<proteinExistence type="predicted"/>
<evidence type="ECO:0000313" key="2">
    <source>
        <dbReference type="EMBL" id="RNI31460.1"/>
    </source>
</evidence>
<evidence type="ECO:0000256" key="1">
    <source>
        <dbReference type="SAM" id="Phobius"/>
    </source>
</evidence>
<accession>A0A3M9N113</accession>
<dbReference type="EMBL" id="RJJD01000001">
    <property type="protein sequence ID" value="RNI31460.1"/>
    <property type="molecule type" value="Genomic_DNA"/>
</dbReference>
<comment type="caution">
    <text evidence="2">The sequence shown here is derived from an EMBL/GenBank/DDBJ whole genome shotgun (WGS) entry which is preliminary data.</text>
</comment>
<evidence type="ECO:0008006" key="4">
    <source>
        <dbReference type="Google" id="ProtNLM"/>
    </source>
</evidence>
<organism evidence="2 3">
    <name type="scientific">Rufibacter latericius</name>
    <dbReference type="NCBI Taxonomy" id="2487040"/>
    <lineage>
        <taxon>Bacteria</taxon>
        <taxon>Pseudomonadati</taxon>
        <taxon>Bacteroidota</taxon>
        <taxon>Cytophagia</taxon>
        <taxon>Cytophagales</taxon>
        <taxon>Hymenobacteraceae</taxon>
        <taxon>Rufibacter</taxon>
    </lineage>
</organism>
<keyword evidence="3" id="KW-1185">Reference proteome</keyword>
<name>A0A3M9N113_9BACT</name>
<gene>
    <name evidence="2" type="ORF">EFB08_02765</name>
</gene>
<dbReference type="AlphaFoldDB" id="A0A3M9N113"/>
<feature type="transmembrane region" description="Helical" evidence="1">
    <location>
        <begin position="33"/>
        <end position="51"/>
    </location>
</feature>
<evidence type="ECO:0000313" key="3">
    <source>
        <dbReference type="Proteomes" id="UP000272117"/>
    </source>
</evidence>
<keyword evidence="1" id="KW-0472">Membrane</keyword>